<name>A0ABP6Z7G3_9ACTN</name>
<keyword evidence="1" id="KW-0812">Transmembrane</keyword>
<evidence type="ECO:0000313" key="2">
    <source>
        <dbReference type="EMBL" id="GAA3598490.1"/>
    </source>
</evidence>
<keyword evidence="3" id="KW-1185">Reference proteome</keyword>
<comment type="caution">
    <text evidence="2">The sequence shown here is derived from an EMBL/GenBank/DDBJ whole genome shotgun (WGS) entry which is preliminary data.</text>
</comment>
<protein>
    <submittedName>
        <fullName evidence="2">Uncharacterized protein</fullName>
    </submittedName>
</protein>
<organism evidence="2 3">
    <name type="scientific">Nonomuraea rosea</name>
    <dbReference type="NCBI Taxonomy" id="638574"/>
    <lineage>
        <taxon>Bacteria</taxon>
        <taxon>Bacillati</taxon>
        <taxon>Actinomycetota</taxon>
        <taxon>Actinomycetes</taxon>
        <taxon>Streptosporangiales</taxon>
        <taxon>Streptosporangiaceae</taxon>
        <taxon>Nonomuraea</taxon>
    </lineage>
</organism>
<evidence type="ECO:0000256" key="1">
    <source>
        <dbReference type="SAM" id="Phobius"/>
    </source>
</evidence>
<feature type="transmembrane region" description="Helical" evidence="1">
    <location>
        <begin position="27"/>
        <end position="44"/>
    </location>
</feature>
<dbReference type="Proteomes" id="UP001500630">
    <property type="component" value="Unassembled WGS sequence"/>
</dbReference>
<reference evidence="3" key="1">
    <citation type="journal article" date="2019" name="Int. J. Syst. Evol. Microbiol.">
        <title>The Global Catalogue of Microorganisms (GCM) 10K type strain sequencing project: providing services to taxonomists for standard genome sequencing and annotation.</title>
        <authorList>
            <consortium name="The Broad Institute Genomics Platform"/>
            <consortium name="The Broad Institute Genome Sequencing Center for Infectious Disease"/>
            <person name="Wu L."/>
            <person name="Ma J."/>
        </authorList>
    </citation>
    <scope>NUCLEOTIDE SEQUENCE [LARGE SCALE GENOMIC DNA]</scope>
    <source>
        <strain evidence="3">JCM 17326</strain>
    </source>
</reference>
<dbReference type="EMBL" id="BAABDQ010000033">
    <property type="protein sequence ID" value="GAA3598490.1"/>
    <property type="molecule type" value="Genomic_DNA"/>
</dbReference>
<keyword evidence="1" id="KW-1133">Transmembrane helix</keyword>
<accession>A0ABP6Z7G3</accession>
<sequence length="49" mass="5017">MNQFLGSVLIILGLVAAISIGNMSGLAIGLVLWAVGFAVYVKNIDGPSL</sequence>
<evidence type="ECO:0000313" key="3">
    <source>
        <dbReference type="Proteomes" id="UP001500630"/>
    </source>
</evidence>
<gene>
    <name evidence="2" type="ORF">GCM10022419_097490</name>
</gene>
<dbReference type="RefSeq" id="WP_345572836.1">
    <property type="nucleotide sequence ID" value="NZ_BAABDQ010000033.1"/>
</dbReference>
<keyword evidence="1" id="KW-0472">Membrane</keyword>
<proteinExistence type="predicted"/>